<protein>
    <recommendedName>
        <fullName evidence="4 9">UDP-glucose 6-dehydrogenase</fullName>
        <ecNumber evidence="3 9">1.1.1.22</ecNumber>
    </recommendedName>
</protein>
<reference evidence="14" key="1">
    <citation type="submission" date="2020-12" db="EMBL/GenBank/DDBJ databases">
        <title>The genome sequence of Inhella sp. 1Y17.</title>
        <authorList>
            <person name="Liu Y."/>
        </authorList>
    </citation>
    <scope>NUCLEOTIDE SEQUENCE</scope>
    <source>
        <strain evidence="14">1Y17</strain>
    </source>
</reference>
<evidence type="ECO:0000256" key="2">
    <source>
        <dbReference type="ARBA" id="ARBA00006601"/>
    </source>
</evidence>
<comment type="catalytic activity">
    <reaction evidence="7 9">
        <text>UDP-alpha-D-glucose + 2 NAD(+) + H2O = UDP-alpha-D-glucuronate + 2 NADH + 3 H(+)</text>
        <dbReference type="Rhea" id="RHEA:23596"/>
        <dbReference type="ChEBI" id="CHEBI:15377"/>
        <dbReference type="ChEBI" id="CHEBI:15378"/>
        <dbReference type="ChEBI" id="CHEBI:57540"/>
        <dbReference type="ChEBI" id="CHEBI:57945"/>
        <dbReference type="ChEBI" id="CHEBI:58052"/>
        <dbReference type="ChEBI" id="CHEBI:58885"/>
        <dbReference type="EC" id="1.1.1.22"/>
    </reaction>
</comment>
<dbReference type="SMART" id="SM00984">
    <property type="entry name" value="UDPG_MGDP_dh_C"/>
    <property type="match status" value="1"/>
</dbReference>
<evidence type="ECO:0000256" key="1">
    <source>
        <dbReference type="ARBA" id="ARBA00004701"/>
    </source>
</evidence>
<dbReference type="PROSITE" id="PS51257">
    <property type="entry name" value="PROKAR_LIPOPROTEIN"/>
    <property type="match status" value="1"/>
</dbReference>
<dbReference type="PIRSF" id="PIRSF000124">
    <property type="entry name" value="UDPglc_GDPman_dh"/>
    <property type="match status" value="1"/>
</dbReference>
<feature type="binding site" evidence="12">
    <location>
        <position position="334"/>
    </location>
    <ligand>
        <name>NAD(+)</name>
        <dbReference type="ChEBI" id="CHEBI:57540"/>
    </ligand>
</feature>
<comment type="caution">
    <text evidence="14">The sequence shown here is derived from an EMBL/GenBank/DDBJ whole genome shotgun (WGS) entry which is preliminary data.</text>
</comment>
<name>A0A931J553_9BURK</name>
<evidence type="ECO:0000313" key="14">
    <source>
        <dbReference type="EMBL" id="MBH9576517.1"/>
    </source>
</evidence>
<feature type="binding site" evidence="12">
    <location>
        <position position="269"/>
    </location>
    <ligand>
        <name>NAD(+)</name>
        <dbReference type="ChEBI" id="CHEBI:57540"/>
    </ligand>
</feature>
<dbReference type="InterPro" id="IPR008927">
    <property type="entry name" value="6-PGluconate_DH-like_C_sf"/>
</dbReference>
<dbReference type="Gene3D" id="1.20.5.100">
    <property type="entry name" value="Cytochrome c1, transmembrane anchor, C-terminal"/>
    <property type="match status" value="1"/>
</dbReference>
<proteinExistence type="inferred from homology"/>
<feature type="binding site" evidence="11">
    <location>
        <begin position="255"/>
        <end position="259"/>
    </location>
    <ligand>
        <name>substrate</name>
    </ligand>
</feature>
<dbReference type="Pfam" id="PF03721">
    <property type="entry name" value="UDPG_MGDP_dh_N"/>
    <property type="match status" value="1"/>
</dbReference>
<keyword evidence="5 9" id="KW-0560">Oxidoreductase</keyword>
<dbReference type="SUPFAM" id="SSF51735">
    <property type="entry name" value="NAD(P)-binding Rossmann-fold domains"/>
    <property type="match status" value="1"/>
</dbReference>
<keyword evidence="15" id="KW-1185">Reference proteome</keyword>
<gene>
    <name evidence="14" type="ORF">I7X39_06340</name>
</gene>
<feature type="binding site" evidence="11">
    <location>
        <position position="263"/>
    </location>
    <ligand>
        <name>substrate</name>
    </ligand>
</feature>
<evidence type="ECO:0000256" key="8">
    <source>
        <dbReference type="ARBA" id="ARBA00053241"/>
    </source>
</evidence>
<dbReference type="InterPro" id="IPR036291">
    <property type="entry name" value="NAD(P)-bd_dom_sf"/>
</dbReference>
<dbReference type="InterPro" id="IPR014026">
    <property type="entry name" value="UDP-Glc/GDP-Man_DH_dimer"/>
</dbReference>
<dbReference type="EC" id="1.1.1.22" evidence="3 9"/>
<dbReference type="GO" id="GO:0051287">
    <property type="term" value="F:NAD binding"/>
    <property type="evidence" value="ECO:0007669"/>
    <property type="project" value="InterPro"/>
</dbReference>
<feature type="binding site" evidence="11">
    <location>
        <position position="210"/>
    </location>
    <ligand>
        <name>substrate</name>
    </ligand>
</feature>
<dbReference type="FunFam" id="1.20.5.100:FF:000001">
    <property type="entry name" value="UDP-glucose 6-dehydrogenase"/>
    <property type="match status" value="1"/>
</dbReference>
<dbReference type="InterPro" id="IPR014027">
    <property type="entry name" value="UDP-Glc/GDP-Man_DH_C"/>
</dbReference>
<dbReference type="GO" id="GO:0000271">
    <property type="term" value="P:polysaccharide biosynthetic process"/>
    <property type="evidence" value="ECO:0007669"/>
    <property type="project" value="InterPro"/>
</dbReference>
<feature type="binding site" evidence="12">
    <location>
        <position position="86"/>
    </location>
    <ligand>
        <name>NAD(+)</name>
        <dbReference type="ChEBI" id="CHEBI:57540"/>
    </ligand>
</feature>
<feature type="binding site" evidence="12">
    <location>
        <position position="121"/>
    </location>
    <ligand>
        <name>NAD(+)</name>
        <dbReference type="ChEBI" id="CHEBI:57540"/>
    </ligand>
</feature>
<dbReference type="Gene3D" id="3.40.50.720">
    <property type="entry name" value="NAD(P)-binding Rossmann-like Domain"/>
    <property type="match status" value="2"/>
</dbReference>
<comment type="pathway">
    <text evidence="1">Nucleotide-sugar biosynthesis; UDP-alpha-D-glucuronate biosynthesis; UDP-alpha-D-glucuronate from UDP-alpha-D-glucose: step 1/1.</text>
</comment>
<evidence type="ECO:0000313" key="15">
    <source>
        <dbReference type="Proteomes" id="UP000613266"/>
    </source>
</evidence>
<dbReference type="Proteomes" id="UP000613266">
    <property type="component" value="Unassembled WGS sequence"/>
</dbReference>
<feature type="domain" description="UDP-glucose/GDP-mannose dehydrogenase C-terminal" evidence="13">
    <location>
        <begin position="320"/>
        <end position="424"/>
    </location>
</feature>
<dbReference type="GO" id="GO:0003979">
    <property type="term" value="F:UDP-glucose 6-dehydrogenase activity"/>
    <property type="evidence" value="ECO:0007669"/>
    <property type="project" value="UniProtKB-EC"/>
</dbReference>
<organism evidence="14 15">
    <name type="scientific">Inhella proteolytica</name>
    <dbReference type="NCBI Taxonomy" id="2795029"/>
    <lineage>
        <taxon>Bacteria</taxon>
        <taxon>Pseudomonadati</taxon>
        <taxon>Pseudomonadota</taxon>
        <taxon>Betaproteobacteria</taxon>
        <taxon>Burkholderiales</taxon>
        <taxon>Sphaerotilaceae</taxon>
        <taxon>Inhella</taxon>
    </lineage>
</organism>
<evidence type="ECO:0000256" key="7">
    <source>
        <dbReference type="ARBA" id="ARBA00047473"/>
    </source>
</evidence>
<evidence type="ECO:0000256" key="10">
    <source>
        <dbReference type="PIRSR" id="PIRSR500134-1"/>
    </source>
</evidence>
<dbReference type="PANTHER" id="PTHR43750:SF3">
    <property type="entry name" value="UDP-GLUCOSE 6-DEHYDROGENASE TUAD"/>
    <property type="match status" value="1"/>
</dbReference>
<feature type="binding site" evidence="11">
    <location>
        <begin position="155"/>
        <end position="158"/>
    </location>
    <ligand>
        <name>substrate</name>
    </ligand>
</feature>
<evidence type="ECO:0000259" key="13">
    <source>
        <dbReference type="SMART" id="SM00984"/>
    </source>
</evidence>
<keyword evidence="6 9" id="KW-0520">NAD</keyword>
<feature type="binding site" evidence="12">
    <location>
        <position position="30"/>
    </location>
    <ligand>
        <name>NAD(+)</name>
        <dbReference type="ChEBI" id="CHEBI:57540"/>
    </ligand>
</feature>
<dbReference type="InterPro" id="IPR028357">
    <property type="entry name" value="UDPglc_DH_bac"/>
</dbReference>
<feature type="binding site" evidence="12">
    <location>
        <position position="158"/>
    </location>
    <ligand>
        <name>NAD(+)</name>
        <dbReference type="ChEBI" id="CHEBI:57540"/>
    </ligand>
</feature>
<dbReference type="AlphaFoldDB" id="A0A931J553"/>
<accession>A0A931J553</accession>
<evidence type="ECO:0000256" key="12">
    <source>
        <dbReference type="PIRSR" id="PIRSR500134-3"/>
    </source>
</evidence>
<feature type="binding site" evidence="11">
    <location>
        <position position="327"/>
    </location>
    <ligand>
        <name>substrate</name>
    </ligand>
</feature>
<dbReference type="InterPro" id="IPR017476">
    <property type="entry name" value="UDP-Glc/GDP-Man"/>
</dbReference>
<feature type="binding site" evidence="12">
    <location>
        <position position="35"/>
    </location>
    <ligand>
        <name>NAD(+)</name>
        <dbReference type="ChEBI" id="CHEBI:57540"/>
    </ligand>
</feature>
<dbReference type="PANTHER" id="PTHR43750">
    <property type="entry name" value="UDP-GLUCOSE 6-DEHYDROGENASE TUAD"/>
    <property type="match status" value="1"/>
</dbReference>
<comment type="function">
    <text evidence="8">Catalyzes the conversion of UDP-glucose into UDP-glucuronate, one of the precursors of teichuronic acid.</text>
</comment>
<feature type="active site" description="Nucleophile" evidence="10">
    <location>
        <position position="266"/>
    </location>
</feature>
<dbReference type="InterPro" id="IPR001732">
    <property type="entry name" value="UDP-Glc/GDP-Man_DH_N"/>
</dbReference>
<dbReference type="Pfam" id="PF00984">
    <property type="entry name" value="UDPG_MGDP_dh"/>
    <property type="match status" value="1"/>
</dbReference>
<dbReference type="RefSeq" id="WP_198110246.1">
    <property type="nucleotide sequence ID" value="NZ_JAEDAK010000003.1"/>
</dbReference>
<dbReference type="Pfam" id="PF03720">
    <property type="entry name" value="UDPG_MGDP_dh_C"/>
    <property type="match status" value="1"/>
</dbReference>
<comment type="similarity">
    <text evidence="2 9">Belongs to the UDP-glucose/GDP-mannose dehydrogenase family.</text>
</comment>
<evidence type="ECO:0000256" key="5">
    <source>
        <dbReference type="ARBA" id="ARBA00023002"/>
    </source>
</evidence>
<dbReference type="InterPro" id="IPR036220">
    <property type="entry name" value="UDP-Glc/GDP-Man_DH_C_sf"/>
</dbReference>
<sequence>MRVTIFGAGYVGLVTGACLAQMGNQVVCLDVDTGKVARLQAGDVPIHEPGLDKLIRANAAAKRLSFTTDAAAAVAHGKLIFIGVGTPPEEDGSADLQHVLAAARTIGQHMQDFKVVVDKSTVPVGTADRVRDAIAQSLRERGLALEFAVASNPEFLKEGAAVADFMKPDRIVIGAEDERAILLLRNLYAPFNRNHERVQLMDTRSAELTKYAANAMLATRISFMNEMALLAERVGADIEMVRRGIGSDPRIGTHFLYAGAGYGGSCFPKDVKALIHSGALQGVDLGVLRAVEAANERQKLVLVDKVLARLGADLTGRHLAVWGLAFKPNTDDMREAPARVVVRELLARGATLCAHDPVAMDEARRVFGAQAGLSYAASPEAALEGADALLILTEWATFRSPDFDLFKTALRQALVFDGRNLFDPRLLHLLGIEYHAIGRAAPAPLTVS</sequence>
<evidence type="ECO:0000256" key="6">
    <source>
        <dbReference type="ARBA" id="ARBA00023027"/>
    </source>
</evidence>
<dbReference type="NCBIfam" id="TIGR03026">
    <property type="entry name" value="NDP-sugDHase"/>
    <property type="match status" value="1"/>
</dbReference>
<evidence type="ECO:0000256" key="3">
    <source>
        <dbReference type="ARBA" id="ARBA00012954"/>
    </source>
</evidence>
<evidence type="ECO:0000256" key="4">
    <source>
        <dbReference type="ARBA" id="ARBA00015132"/>
    </source>
</evidence>
<dbReference type="EMBL" id="JAEDAK010000003">
    <property type="protein sequence ID" value="MBH9576517.1"/>
    <property type="molecule type" value="Genomic_DNA"/>
</dbReference>
<dbReference type="SUPFAM" id="SSF48179">
    <property type="entry name" value="6-phosphogluconate dehydrogenase C-terminal domain-like"/>
    <property type="match status" value="1"/>
</dbReference>
<evidence type="ECO:0000256" key="11">
    <source>
        <dbReference type="PIRSR" id="PIRSR500134-2"/>
    </source>
</evidence>
<dbReference type="PIRSF" id="PIRSF500134">
    <property type="entry name" value="UDPglc_DH_bac"/>
    <property type="match status" value="1"/>
</dbReference>
<evidence type="ECO:0000256" key="9">
    <source>
        <dbReference type="PIRNR" id="PIRNR000124"/>
    </source>
</evidence>
<dbReference type="SUPFAM" id="SSF52413">
    <property type="entry name" value="UDP-glucose/GDP-mannose dehydrogenase C-terminal domain"/>
    <property type="match status" value="1"/>
</dbReference>